<proteinExistence type="inferred from homology"/>
<dbReference type="PANTHER" id="PTHR34039:SF1">
    <property type="entry name" value="UPF0102 PROTEIN YRAN"/>
    <property type="match status" value="1"/>
</dbReference>
<dbReference type="InterPro" id="IPR011335">
    <property type="entry name" value="Restrct_endonuc-II-like"/>
</dbReference>
<accession>A0A1F7L0E4</accession>
<reference evidence="3 4" key="1">
    <citation type="journal article" date="2016" name="Nat. Commun.">
        <title>Thousands of microbial genomes shed light on interconnected biogeochemical processes in an aquifer system.</title>
        <authorList>
            <person name="Anantharaman K."/>
            <person name="Brown C.T."/>
            <person name="Hug L.A."/>
            <person name="Sharon I."/>
            <person name="Castelle C.J."/>
            <person name="Probst A.J."/>
            <person name="Thomas B.C."/>
            <person name="Singh A."/>
            <person name="Wilkins M.J."/>
            <person name="Karaoz U."/>
            <person name="Brodie E.L."/>
            <person name="Williams K.H."/>
            <person name="Hubbard S.S."/>
            <person name="Banfield J.F."/>
        </authorList>
    </citation>
    <scope>NUCLEOTIDE SEQUENCE [LARGE SCALE GENOMIC DNA]</scope>
</reference>
<dbReference type="PANTHER" id="PTHR34039">
    <property type="entry name" value="UPF0102 PROTEIN YRAN"/>
    <property type="match status" value="1"/>
</dbReference>
<evidence type="ECO:0000313" key="4">
    <source>
        <dbReference type="Proteomes" id="UP000177050"/>
    </source>
</evidence>
<dbReference type="InterPro" id="IPR011856">
    <property type="entry name" value="tRNA_endonuc-like_dom_sf"/>
</dbReference>
<comment type="similarity">
    <text evidence="1 2">Belongs to the UPF0102 family.</text>
</comment>
<sequence length="121" mass="13956">MMPSSTQVGKLGEKIATDFLTTKGFMIKERNFRTKSGEIDIIAQKDRTIFFIEVKTRVGIKKGKPYESVTPRKLSHLKHTSELYVLQNNLKTYKLSLNVISIILSKDQKVQKLDYFDDVML</sequence>
<evidence type="ECO:0000256" key="1">
    <source>
        <dbReference type="ARBA" id="ARBA00006738"/>
    </source>
</evidence>
<evidence type="ECO:0000313" key="3">
    <source>
        <dbReference type="EMBL" id="OGK73587.1"/>
    </source>
</evidence>
<evidence type="ECO:0000256" key="2">
    <source>
        <dbReference type="HAMAP-Rule" id="MF_00048"/>
    </source>
</evidence>
<dbReference type="Pfam" id="PF02021">
    <property type="entry name" value="UPF0102"/>
    <property type="match status" value="1"/>
</dbReference>
<dbReference type="CDD" id="cd20736">
    <property type="entry name" value="PoNe_Nuclease"/>
    <property type="match status" value="1"/>
</dbReference>
<dbReference type="EMBL" id="MGBR01000001">
    <property type="protein sequence ID" value="OGK73587.1"/>
    <property type="molecule type" value="Genomic_DNA"/>
</dbReference>
<organism evidence="3 4">
    <name type="scientific">Candidatus Roizmanbacteria bacterium RIFOXYD1_FULL_38_12</name>
    <dbReference type="NCBI Taxonomy" id="1802093"/>
    <lineage>
        <taxon>Bacteria</taxon>
        <taxon>Candidatus Roizmaniibacteriota</taxon>
    </lineage>
</organism>
<dbReference type="InterPro" id="IPR003509">
    <property type="entry name" value="UPF0102_YraN-like"/>
</dbReference>
<comment type="caution">
    <text evidence="3">The sequence shown here is derived from an EMBL/GenBank/DDBJ whole genome shotgun (WGS) entry which is preliminary data.</text>
</comment>
<gene>
    <name evidence="3" type="ORF">A3K52_02225</name>
</gene>
<dbReference type="HAMAP" id="MF_00048">
    <property type="entry name" value="UPF0102"/>
    <property type="match status" value="1"/>
</dbReference>
<dbReference type="AlphaFoldDB" id="A0A1F7L0E4"/>
<dbReference type="GO" id="GO:0003676">
    <property type="term" value="F:nucleic acid binding"/>
    <property type="evidence" value="ECO:0007669"/>
    <property type="project" value="InterPro"/>
</dbReference>
<protein>
    <recommendedName>
        <fullName evidence="2">UPF0102 protein A3K52_02225</fullName>
    </recommendedName>
</protein>
<name>A0A1F7L0E4_9BACT</name>
<dbReference type="Proteomes" id="UP000177050">
    <property type="component" value="Unassembled WGS sequence"/>
</dbReference>
<dbReference type="SUPFAM" id="SSF52980">
    <property type="entry name" value="Restriction endonuclease-like"/>
    <property type="match status" value="1"/>
</dbReference>
<dbReference type="Gene3D" id="3.40.1350.10">
    <property type="match status" value="1"/>
</dbReference>